<dbReference type="RefSeq" id="WP_014660935.1">
    <property type="nucleotide sequence ID" value="NC_017737.1"/>
</dbReference>
<evidence type="ECO:0000313" key="2">
    <source>
        <dbReference type="EMBL" id="AFI04065.1"/>
    </source>
</evidence>
<evidence type="ECO:0000313" key="3">
    <source>
        <dbReference type="Proteomes" id="UP000005010"/>
    </source>
</evidence>
<accession>I0EM96</accession>
<organism evidence="2 3">
    <name type="scientific">Helicobacter cetorum (strain ATCC BAA-429 / MIT 00-7128)</name>
    <dbReference type="NCBI Taxonomy" id="182217"/>
    <lineage>
        <taxon>Bacteria</taxon>
        <taxon>Pseudomonadati</taxon>
        <taxon>Campylobacterota</taxon>
        <taxon>Epsilonproteobacteria</taxon>
        <taxon>Campylobacterales</taxon>
        <taxon>Helicobacteraceae</taxon>
        <taxon>Helicobacter</taxon>
    </lineage>
</organism>
<reference evidence="3" key="1">
    <citation type="submission" date="2012-04" db="EMBL/GenBank/DDBJ databases">
        <title>Complete genome sequence of Helicobacter cetorum strain MIT 00-7128.</title>
        <authorList>
            <person name="Kersulyte D."/>
            <person name="Berg D.E."/>
        </authorList>
    </citation>
    <scope>NUCLEOTIDE SEQUENCE [LARGE SCALE GENOMIC DNA]</scope>
    <source>
        <strain evidence="3">MIT 00-7128</strain>
    </source>
</reference>
<proteinExistence type="predicted"/>
<dbReference type="AlphaFoldDB" id="I0EM96"/>
<protein>
    <submittedName>
        <fullName evidence="2">Outer membrane protein HopP</fullName>
    </submittedName>
</protein>
<dbReference type="Pfam" id="PF01856">
    <property type="entry name" value="HP_OMP"/>
    <property type="match status" value="1"/>
</dbReference>
<dbReference type="PRINTS" id="PR01776">
    <property type="entry name" value="HPOMPFAMILY"/>
</dbReference>
<name>I0EM96_HELC0</name>
<evidence type="ECO:0000256" key="1">
    <source>
        <dbReference type="SAM" id="SignalP"/>
    </source>
</evidence>
<feature type="signal peptide" evidence="1">
    <location>
        <begin position="1"/>
        <end position="21"/>
    </location>
</feature>
<dbReference type="KEGG" id="hce:HCW_03960"/>
<keyword evidence="1" id="KW-0732">Signal</keyword>
<dbReference type="PATRIC" id="fig|182217.3.peg.847"/>
<dbReference type="EMBL" id="CP003479">
    <property type="protein sequence ID" value="AFI04065.1"/>
    <property type="molecule type" value="Genomic_DNA"/>
</dbReference>
<feature type="chain" id="PRO_5003626495" evidence="1">
    <location>
        <begin position="22"/>
        <end position="569"/>
    </location>
</feature>
<dbReference type="eggNOG" id="COG3170">
    <property type="taxonomic scope" value="Bacteria"/>
</dbReference>
<gene>
    <name evidence="2" type="ordered locus">HCW_03960</name>
</gene>
<keyword evidence="3" id="KW-1185">Reference proteome</keyword>
<dbReference type="HOGENOM" id="CLU_026212_8_1_7"/>
<dbReference type="InterPro" id="IPR002718">
    <property type="entry name" value="OMP_Helicobacter"/>
</dbReference>
<dbReference type="Proteomes" id="UP000005010">
    <property type="component" value="Chromosome"/>
</dbReference>
<sequence length="569" mass="63671">MKNISVLILCLFLTLTQHLCAEDDGFFINVGYQIGEAEQNTQNSGAIQKLNNRFLDLQNTLVRFNALNTQVANGSSNEVIQKAIDSLLSFNESNSDYKSKSSIWNLVENARFNSLLNIIGSYAYCMDGIVGNKNTNGNCSVSIAKIESNQPLSPFNEQIYYLHDNTEIPSQKMANEVAHAYLTIHRPPTPTPTYLSSLSSWLDQVQALEHLIVSNGAWTMDANNDSQSACITYDVWEGPTCNSAWGHDVPKQERVLIDTTSDFQTFKTMIDNTKQYLEISQELNTLADTLQKDRAHLSQANIAEFAQAIKKEHQLLMLAKFIPFQNSEWNDDYSNYETATKNIINYYVAQNAHDAQVAVDILNLDNNKNALNHFLNLANSQGLALSHNKLNLNDIATKTPNYDSPGYTYAINANKQMALTNAINAMSANPFRHLGLIKSRINNGAMNGFGVMLGYKQFFGKKKWFGARYYGFFDYNYAYIKSGFFNSASNVLTYGFGTDLLFNFINDKKVNRAKSKLSFGVFTGIQLAGTSWLNNNYAILENHPVFNGQPPLIKHMSIPPISNSCSTLG</sequence>